<evidence type="ECO:0000313" key="1">
    <source>
        <dbReference type="EMBL" id="GIY28748.1"/>
    </source>
</evidence>
<protein>
    <submittedName>
        <fullName evidence="1">Uncharacterized protein</fullName>
    </submittedName>
</protein>
<dbReference type="EMBL" id="BPLQ01007213">
    <property type="protein sequence ID" value="GIY28748.1"/>
    <property type="molecule type" value="Genomic_DNA"/>
</dbReference>
<evidence type="ECO:0000313" key="2">
    <source>
        <dbReference type="Proteomes" id="UP001054837"/>
    </source>
</evidence>
<keyword evidence="2" id="KW-1185">Reference proteome</keyword>
<dbReference type="Proteomes" id="UP001054837">
    <property type="component" value="Unassembled WGS sequence"/>
</dbReference>
<dbReference type="AlphaFoldDB" id="A0AAV4S2I9"/>
<reference evidence="1 2" key="1">
    <citation type="submission" date="2021-06" db="EMBL/GenBank/DDBJ databases">
        <title>Caerostris darwini draft genome.</title>
        <authorList>
            <person name="Kono N."/>
            <person name="Arakawa K."/>
        </authorList>
    </citation>
    <scope>NUCLEOTIDE SEQUENCE [LARGE SCALE GENOMIC DNA]</scope>
</reference>
<proteinExistence type="predicted"/>
<accession>A0AAV4S2I9</accession>
<sequence length="95" mass="10828">MCALGDDNVIVCPCFLFGLGWGRLFFIYCCGQKRLLIFRLCPSCDAMESGIWDGTWRVFMGRPLLRFLVYRPWIINSSSGICGLSRASLRCGWFS</sequence>
<comment type="caution">
    <text evidence="1">The sequence shown here is derived from an EMBL/GenBank/DDBJ whole genome shotgun (WGS) entry which is preliminary data.</text>
</comment>
<organism evidence="1 2">
    <name type="scientific">Caerostris darwini</name>
    <dbReference type="NCBI Taxonomy" id="1538125"/>
    <lineage>
        <taxon>Eukaryota</taxon>
        <taxon>Metazoa</taxon>
        <taxon>Ecdysozoa</taxon>
        <taxon>Arthropoda</taxon>
        <taxon>Chelicerata</taxon>
        <taxon>Arachnida</taxon>
        <taxon>Araneae</taxon>
        <taxon>Araneomorphae</taxon>
        <taxon>Entelegynae</taxon>
        <taxon>Araneoidea</taxon>
        <taxon>Araneidae</taxon>
        <taxon>Caerostris</taxon>
    </lineage>
</organism>
<name>A0AAV4S2I9_9ARAC</name>
<gene>
    <name evidence="1" type="ORF">CDAR_375761</name>
</gene>